<feature type="region of interest" description="Disordered" evidence="8">
    <location>
        <begin position="366"/>
        <end position="391"/>
    </location>
</feature>
<feature type="region of interest" description="Disordered" evidence="8">
    <location>
        <begin position="513"/>
        <end position="534"/>
    </location>
</feature>
<feature type="compositionally biased region" description="Basic and acidic residues" evidence="8">
    <location>
        <begin position="36"/>
        <end position="45"/>
    </location>
</feature>
<evidence type="ECO:0000256" key="3">
    <source>
        <dbReference type="ARBA" id="ARBA00022737"/>
    </source>
</evidence>
<keyword evidence="4 7" id="KW-0863">Zinc-finger</keyword>
<dbReference type="SMART" id="SM00355">
    <property type="entry name" value="ZnF_C2H2"/>
    <property type="match status" value="7"/>
</dbReference>
<reference evidence="10" key="1">
    <citation type="submission" date="2022-09" db="EMBL/GenBank/DDBJ databases">
        <title>Fusarium specimens isolated from Avocado Roots.</title>
        <authorList>
            <person name="Stajich J."/>
            <person name="Roper C."/>
            <person name="Heimlech-Rivalta G."/>
        </authorList>
    </citation>
    <scope>NUCLEOTIDE SEQUENCE</scope>
    <source>
        <strain evidence="10">CF00095</strain>
    </source>
</reference>
<name>A0ABQ8RKN3_FUSEQ</name>
<dbReference type="InterPro" id="IPR013087">
    <property type="entry name" value="Znf_C2H2_type"/>
</dbReference>
<accession>A0ABQ8RKN3</accession>
<dbReference type="SUPFAM" id="SSF57667">
    <property type="entry name" value="beta-beta-alpha zinc fingers"/>
    <property type="match status" value="1"/>
</dbReference>
<keyword evidence="2" id="KW-0479">Metal-binding</keyword>
<keyword evidence="5" id="KW-0862">Zinc</keyword>
<feature type="region of interest" description="Disordered" evidence="8">
    <location>
        <begin position="72"/>
        <end position="103"/>
    </location>
</feature>
<evidence type="ECO:0000313" key="11">
    <source>
        <dbReference type="Proteomes" id="UP001152024"/>
    </source>
</evidence>
<dbReference type="PROSITE" id="PS50157">
    <property type="entry name" value="ZINC_FINGER_C2H2_2"/>
    <property type="match status" value="2"/>
</dbReference>
<dbReference type="InterPro" id="IPR050888">
    <property type="entry name" value="ZnF_C2H2-type_TF"/>
</dbReference>
<evidence type="ECO:0000256" key="8">
    <source>
        <dbReference type="SAM" id="MobiDB-lite"/>
    </source>
</evidence>
<dbReference type="PANTHER" id="PTHR24406">
    <property type="entry name" value="TRANSCRIPTIONAL REPRESSOR CTCFL-RELATED"/>
    <property type="match status" value="1"/>
</dbReference>
<evidence type="ECO:0000256" key="6">
    <source>
        <dbReference type="ARBA" id="ARBA00023242"/>
    </source>
</evidence>
<evidence type="ECO:0000256" key="2">
    <source>
        <dbReference type="ARBA" id="ARBA00022723"/>
    </source>
</evidence>
<organism evidence="10 11">
    <name type="scientific">Fusarium equiseti</name>
    <name type="common">Fusarium scirpi</name>
    <dbReference type="NCBI Taxonomy" id="61235"/>
    <lineage>
        <taxon>Eukaryota</taxon>
        <taxon>Fungi</taxon>
        <taxon>Dikarya</taxon>
        <taxon>Ascomycota</taxon>
        <taxon>Pezizomycotina</taxon>
        <taxon>Sordariomycetes</taxon>
        <taxon>Hypocreomycetidae</taxon>
        <taxon>Hypocreales</taxon>
        <taxon>Nectriaceae</taxon>
        <taxon>Fusarium</taxon>
        <taxon>Fusarium incarnatum-equiseti species complex</taxon>
    </lineage>
</organism>
<feature type="compositionally biased region" description="Basic and acidic residues" evidence="8">
    <location>
        <begin position="290"/>
        <end position="304"/>
    </location>
</feature>
<dbReference type="PROSITE" id="PS00028">
    <property type="entry name" value="ZINC_FINGER_C2H2_1"/>
    <property type="match status" value="3"/>
</dbReference>
<dbReference type="EMBL" id="JAOQBH010000004">
    <property type="protein sequence ID" value="KAJ4137305.1"/>
    <property type="molecule type" value="Genomic_DNA"/>
</dbReference>
<feature type="compositionally biased region" description="Basic residues" evidence="8">
    <location>
        <begin position="79"/>
        <end position="90"/>
    </location>
</feature>
<comment type="caution">
    <text evidence="10">The sequence shown here is derived from an EMBL/GenBank/DDBJ whole genome shotgun (WGS) entry which is preliminary data.</text>
</comment>
<evidence type="ECO:0000256" key="4">
    <source>
        <dbReference type="ARBA" id="ARBA00022771"/>
    </source>
</evidence>
<evidence type="ECO:0000313" key="10">
    <source>
        <dbReference type="EMBL" id="KAJ4137305.1"/>
    </source>
</evidence>
<dbReference type="Proteomes" id="UP001152024">
    <property type="component" value="Unassembled WGS sequence"/>
</dbReference>
<proteinExistence type="predicted"/>
<keyword evidence="11" id="KW-1185">Reference proteome</keyword>
<protein>
    <recommendedName>
        <fullName evidence="9">C2H2-type domain-containing protein</fullName>
    </recommendedName>
</protein>
<keyword evidence="3" id="KW-0677">Repeat</keyword>
<comment type="subcellular location">
    <subcellularLocation>
        <location evidence="1">Nucleus</location>
    </subcellularLocation>
</comment>
<gene>
    <name evidence="10" type="ORF">NW768_002888</name>
</gene>
<feature type="region of interest" description="Disordered" evidence="8">
    <location>
        <begin position="26"/>
        <end position="59"/>
    </location>
</feature>
<feature type="region of interest" description="Disordered" evidence="8">
    <location>
        <begin position="290"/>
        <end position="318"/>
    </location>
</feature>
<sequence length="567" mass="65801">MAQHRRIKHVSTVTVAEQAKVVAEVPTQPEVASTSPDKEKGDAVKTEVTATQGNAREAADKKPLRCETCKRPFGSKSALRQHKDVKHPAQKHSPQNNGRRTAKPNYHCNMCEKGSREKFGNQHALEKHQHKKHNVPMPVRPWPCGSCDRTFDTDSQLETHERCQHQIFRPKWHKFGDKCVECDPMFPVCLDFPIAEEDDIVVQGFFDLNCQHDDCDKSYGDSEERRQHEITVHNRCLTCTGYFSSEAELKEHQSKSKMVSEERRTHLLQLEMVIRQKEVLAAMLISSDVPKEEKTEDATEDKVAKTQQDAGEPAKNDPLHCRACNKTFRTKHKKKTSQRNERPVNRDYGMCCDICGQKRFLTQDALDQHQRQKHEKNIPTNRPKREDRRGLQRPSYKIPCIGGKFICGHRFKKVSHMMLHIETNNCISFFRSKKKIADLFRDHMGPDAHKFYNVEKECFECPECKGSEFKNLTTLIIHAEGDSCSMDPLKGPLHDAIREIPIKRMEKYLNPDLDDSNDWEDSDDSDDSNDSDTWYRDEDPWENFLEGHHFQYEWDIDELESYGYYGL</sequence>
<feature type="domain" description="C2H2-type" evidence="9">
    <location>
        <begin position="142"/>
        <end position="170"/>
    </location>
</feature>
<evidence type="ECO:0000259" key="9">
    <source>
        <dbReference type="PROSITE" id="PS50157"/>
    </source>
</evidence>
<feature type="domain" description="C2H2-type" evidence="9">
    <location>
        <begin position="64"/>
        <end position="92"/>
    </location>
</feature>
<dbReference type="Pfam" id="PF12874">
    <property type="entry name" value="zf-met"/>
    <property type="match status" value="1"/>
</dbReference>
<evidence type="ECO:0000256" key="7">
    <source>
        <dbReference type="PROSITE-ProRule" id="PRU00042"/>
    </source>
</evidence>
<keyword evidence="6" id="KW-0539">Nucleus</keyword>
<dbReference type="Gene3D" id="3.30.160.60">
    <property type="entry name" value="Classic Zinc Finger"/>
    <property type="match status" value="2"/>
</dbReference>
<evidence type="ECO:0000256" key="5">
    <source>
        <dbReference type="ARBA" id="ARBA00022833"/>
    </source>
</evidence>
<feature type="compositionally biased region" description="Acidic residues" evidence="8">
    <location>
        <begin position="513"/>
        <end position="530"/>
    </location>
</feature>
<evidence type="ECO:0000256" key="1">
    <source>
        <dbReference type="ARBA" id="ARBA00004123"/>
    </source>
</evidence>
<dbReference type="InterPro" id="IPR036236">
    <property type="entry name" value="Znf_C2H2_sf"/>
</dbReference>